<proteinExistence type="predicted"/>
<sequence>MDASSPVASSGSSVAGVFPTALRQLLTKGGGGSRQHAAQIGGIVHYTVSKPAVSHHHQHQQAATFGQRTLVGSDSPMPSARASLDMGAARRTHRPSDSAAGRAPGNGIGAWLSKYSLRGGSGSGGSRSSANSTGSSTASSSHTRNTSAEIARHSIDSTLAAMQLTTGGALVAAAAVITATEVHAPAPGPSSALRVGRSKQRSTVVYRILVSGRPGGGAQWWALRSFAEFHELHTLVRKRSAHVGLAWSDLFPSKRWSSSSTPPPQSADRLNSFLRAIMADADICASDDVQRFLKDNSSAVMSPVSDDGRGVAHFDAAHRMPLPDAWGASPHSPGRDSMERVSMPVLKDHHYQYVCVAQTATPPTSGPKHVFTAAPSLPPPAVPPRPAKHQSMGMDHPPKSPLAAVLGEEAAALQVLRKASDSLLYVSAEKRPNIEPLTMRKKYGLRGNLQYIDGSSYLNCSEEQGPEPKESICTIDDDIEADNDEHGGAAAAAHYSPRDLTLVASPPLLPIGQYSPQSPGGAYEHESEDVEMASTEKQHPDSAKGLLIQHSQLFHQQSSPPSHRPLVSSASFMKGNVNTLMTTMAVEQQQLQSPPLWSATSATVQSFGDDATQLASPSSMASQKRVVGLDDFQLLSIIGKGSYGKVMLARYKDTGKVMAIKVISKSKLRGRPNEIRRVMSERKVLERTIEHPFLVGLQCAFQTKEKLFFCLDYVNGGELFFHLQRERRFSENRARFYAAEITSALEYLHGMGVVYRDLKPENCLLDAHGHVKIVDFGLAKEVGPVVWRTEGSTLYSVEEGGKTGTFCGTPEYLAPEVLLRQRYGKEVDWYCLGAVLYEMLTGLPPFYDQDNNTMYRRILHEPLQFPATLPPPLKGNGSYNDSCGSVPGNSIGKLAQDFIVRILERDPQLRLGHGVFGTENVKRHVFFHGIDWGKIYCQEYAPPFVPKVSSIFDLSNIDPEFRNEPIPQSILLEGQVDIIAEAAEAERLADLALQAQLVAFPSPLTTPAPGSMPAQLSAAQQYSRTGAGLPPNTISAALRDSYASTDSNGDAFHGFSFVSPWVDVAEDQ</sequence>
<organism evidence="1 2">
    <name type="scientific">Coemansia aciculifera</name>
    <dbReference type="NCBI Taxonomy" id="417176"/>
    <lineage>
        <taxon>Eukaryota</taxon>
        <taxon>Fungi</taxon>
        <taxon>Fungi incertae sedis</taxon>
        <taxon>Zoopagomycota</taxon>
        <taxon>Kickxellomycotina</taxon>
        <taxon>Kickxellomycetes</taxon>
        <taxon>Kickxellales</taxon>
        <taxon>Kickxellaceae</taxon>
        <taxon>Coemansia</taxon>
    </lineage>
</organism>
<comment type="caution">
    <text evidence="1">The sequence shown here is derived from an EMBL/GenBank/DDBJ whole genome shotgun (WGS) entry which is preliminary data.</text>
</comment>
<protein>
    <submittedName>
        <fullName evidence="1">Serine/threonine-protein kinase Sgk2</fullName>
        <ecNumber evidence="1">2.7.11.1</ecNumber>
    </submittedName>
</protein>
<evidence type="ECO:0000313" key="2">
    <source>
        <dbReference type="Proteomes" id="UP001139981"/>
    </source>
</evidence>
<accession>A0ACC1M4J7</accession>
<name>A0ACC1M4J7_9FUNG</name>
<keyword evidence="2" id="KW-1185">Reference proteome</keyword>
<dbReference type="EC" id="2.7.11.1" evidence="1"/>
<reference evidence="1" key="1">
    <citation type="submission" date="2022-07" db="EMBL/GenBank/DDBJ databases">
        <title>Phylogenomic reconstructions and comparative analyses of Kickxellomycotina fungi.</title>
        <authorList>
            <person name="Reynolds N.K."/>
            <person name="Stajich J.E."/>
            <person name="Barry K."/>
            <person name="Grigoriev I.V."/>
            <person name="Crous P."/>
            <person name="Smith M.E."/>
        </authorList>
    </citation>
    <scope>NUCLEOTIDE SEQUENCE</scope>
    <source>
        <strain evidence="1">CBS 190363</strain>
    </source>
</reference>
<dbReference type="Proteomes" id="UP001139981">
    <property type="component" value="Unassembled WGS sequence"/>
</dbReference>
<dbReference type="EMBL" id="JANBVB010000351">
    <property type="protein sequence ID" value="KAJ2894945.1"/>
    <property type="molecule type" value="Genomic_DNA"/>
</dbReference>
<gene>
    <name evidence="1" type="primary">SGK2_2</name>
    <name evidence="1" type="ORF">IWW38_002439</name>
</gene>
<keyword evidence="1" id="KW-0808">Transferase</keyword>
<evidence type="ECO:0000313" key="1">
    <source>
        <dbReference type="EMBL" id="KAJ2894945.1"/>
    </source>
</evidence>
<keyword evidence="1" id="KW-0418">Kinase</keyword>